<dbReference type="GO" id="GO:0016651">
    <property type="term" value="F:oxidoreductase activity, acting on NAD(P)H"/>
    <property type="evidence" value="ECO:0007669"/>
    <property type="project" value="TreeGrafter"/>
</dbReference>
<sequence length="331" mass="35376">MSSNQNLPKTQSAITITEFGEAEVLQHHTDAAVPTPKEGEVLVKIAYAGINPVDYKTRQGLGWGAQNIKDNQFSNNQPAILGFDMAGEVVASNVADFQVGDKVAALNFKGGCYAQYNTVDAQLLTKVPEKVDIKTAGALPCVGTTAKQMIDFADIKAGEHVVMSAPAGGVGHLTLQMLINAIDEKNIKLTLICSADKYQKIGNLIDVNKLEGWIDYTKEETFPELNADLLLDLVGGDAGKKALAVVKAGGRVVVLPSIWAEALKEAGADKNLQVEGFIAKPNAEDLSDVLKQVAEGKLKLHIQKTYPLAKTADAHQSLEIGDTFGKIVLEV</sequence>
<organism evidence="4 5">
    <name type="scientific">Psychrobacter pasteurii</name>
    <dbReference type="NCBI Taxonomy" id="1945520"/>
    <lineage>
        <taxon>Bacteria</taxon>
        <taxon>Pseudomonadati</taxon>
        <taxon>Pseudomonadota</taxon>
        <taxon>Gammaproteobacteria</taxon>
        <taxon>Moraxellales</taxon>
        <taxon>Moraxellaceae</taxon>
        <taxon>Psychrobacter</taxon>
    </lineage>
</organism>
<dbReference type="Pfam" id="PF13602">
    <property type="entry name" value="ADH_zinc_N_2"/>
    <property type="match status" value="1"/>
</dbReference>
<accession>A0A1R4EE13</accession>
<dbReference type="GO" id="GO:0070402">
    <property type="term" value="F:NADPH binding"/>
    <property type="evidence" value="ECO:0007669"/>
    <property type="project" value="TreeGrafter"/>
</dbReference>
<dbReference type="InterPro" id="IPR020843">
    <property type="entry name" value="ER"/>
</dbReference>
<evidence type="ECO:0000313" key="4">
    <source>
        <dbReference type="EMBL" id="SJM36713.1"/>
    </source>
</evidence>
<proteinExistence type="predicted"/>
<dbReference type="OrthoDB" id="9785812at2"/>
<evidence type="ECO:0000313" key="5">
    <source>
        <dbReference type="Proteomes" id="UP000188169"/>
    </source>
</evidence>
<dbReference type="InterPro" id="IPR011032">
    <property type="entry name" value="GroES-like_sf"/>
</dbReference>
<evidence type="ECO:0000256" key="2">
    <source>
        <dbReference type="ARBA" id="ARBA00023002"/>
    </source>
</evidence>
<gene>
    <name evidence="4" type="ORF">A1019T_00676</name>
</gene>
<dbReference type="InterPro" id="IPR013154">
    <property type="entry name" value="ADH-like_N"/>
</dbReference>
<dbReference type="Proteomes" id="UP000188169">
    <property type="component" value="Unassembled WGS sequence"/>
</dbReference>
<feature type="domain" description="Enoyl reductase (ER)" evidence="3">
    <location>
        <begin position="20"/>
        <end position="329"/>
    </location>
</feature>
<dbReference type="PANTHER" id="PTHR48106:SF18">
    <property type="entry name" value="QUINONE OXIDOREDUCTASE PIG3"/>
    <property type="match status" value="1"/>
</dbReference>
<dbReference type="AlphaFoldDB" id="A0A1R4EE13"/>
<evidence type="ECO:0000259" key="3">
    <source>
        <dbReference type="SMART" id="SM00829"/>
    </source>
</evidence>
<protein>
    <submittedName>
        <fullName evidence="4">Zinc-type alcohol dehydrogenase-like protein</fullName>
    </submittedName>
</protein>
<dbReference type="SUPFAM" id="SSF50129">
    <property type="entry name" value="GroES-like"/>
    <property type="match status" value="1"/>
</dbReference>
<dbReference type="Gene3D" id="3.40.50.720">
    <property type="entry name" value="NAD(P)-binding Rossmann-like Domain"/>
    <property type="match status" value="1"/>
</dbReference>
<keyword evidence="2" id="KW-0560">Oxidoreductase</keyword>
<name>A0A1R4EE13_9GAMM</name>
<dbReference type="SMART" id="SM00829">
    <property type="entry name" value="PKS_ER"/>
    <property type="match status" value="1"/>
</dbReference>
<dbReference type="PANTHER" id="PTHR48106">
    <property type="entry name" value="QUINONE OXIDOREDUCTASE PIG3-RELATED"/>
    <property type="match status" value="1"/>
</dbReference>
<dbReference type="InterPro" id="IPR036291">
    <property type="entry name" value="NAD(P)-bd_dom_sf"/>
</dbReference>
<keyword evidence="1" id="KW-0521">NADP</keyword>
<dbReference type="CDD" id="cd05289">
    <property type="entry name" value="MDR_like_2"/>
    <property type="match status" value="1"/>
</dbReference>
<dbReference type="Gene3D" id="3.90.180.10">
    <property type="entry name" value="Medium-chain alcohol dehydrogenases, catalytic domain"/>
    <property type="match status" value="1"/>
</dbReference>
<evidence type="ECO:0000256" key="1">
    <source>
        <dbReference type="ARBA" id="ARBA00022857"/>
    </source>
</evidence>
<keyword evidence="5" id="KW-1185">Reference proteome</keyword>
<dbReference type="SUPFAM" id="SSF51735">
    <property type="entry name" value="NAD(P)-binding Rossmann-fold domains"/>
    <property type="match status" value="1"/>
</dbReference>
<dbReference type="Pfam" id="PF08240">
    <property type="entry name" value="ADH_N"/>
    <property type="match status" value="1"/>
</dbReference>
<dbReference type="EMBL" id="FUGD01000058">
    <property type="protein sequence ID" value="SJM36713.1"/>
    <property type="molecule type" value="Genomic_DNA"/>
</dbReference>
<dbReference type="RefSeq" id="WP_077448114.1">
    <property type="nucleotide sequence ID" value="NZ_FUGD01000058.1"/>
</dbReference>
<dbReference type="STRING" id="1945520.A1019T_00676"/>
<reference evidence="5" key="1">
    <citation type="submission" date="2017-02" db="EMBL/GenBank/DDBJ databases">
        <authorList>
            <person name="Mornico D."/>
        </authorList>
    </citation>
    <scope>NUCLEOTIDE SEQUENCE [LARGE SCALE GENOMIC DNA]</scope>
</reference>